<dbReference type="EMBL" id="CAHS01000021">
    <property type="protein sequence ID" value="CCG88724.1"/>
    <property type="molecule type" value="Genomic_DNA"/>
</dbReference>
<dbReference type="AlphaFoldDB" id="V5ZCP3"/>
<accession>V5ZCP3</accession>
<dbReference type="Proteomes" id="UP000018217">
    <property type="component" value="Unassembled WGS sequence"/>
</dbReference>
<gene>
    <name evidence="1" type="ORF">EPIR_3361</name>
</gene>
<sequence length="83" mass="9124">MFSFCAVDHGDAVLKGGSGKQAIHDKIPKISQSHCLKNRRIDHLVSAGNGRVLHSYAFLSENITFQNKGLFSPGVIRFLPCQI</sequence>
<comment type="caution">
    <text evidence="1">The sequence shown here is derived from an EMBL/GenBank/DDBJ whole genome shotgun (WGS) entry which is preliminary data.</text>
</comment>
<dbReference type="STRING" id="1161919.EPIR_3361"/>
<reference evidence="1 2" key="1">
    <citation type="journal article" date="2013" name="Syst. Appl. Microbiol.">
        <title>Phylogenetic position and virulence apparatus of the pear flower necrosis pathogen Erwinia piriflorinigrans CFBP 5888T as assessed by comparative genomics.</title>
        <authorList>
            <person name="Smits T.H."/>
            <person name="Rezzonico F."/>
            <person name="Lopez M.M."/>
            <person name="Blom J."/>
            <person name="Goesmann A."/>
            <person name="Frey J.E."/>
            <person name="Duffy B."/>
        </authorList>
    </citation>
    <scope>NUCLEOTIDE SEQUENCE [LARGE SCALE GENOMIC DNA]</scope>
    <source>
        <strain evidence="2">CFBP5888</strain>
    </source>
</reference>
<name>V5ZCP3_9GAMM</name>
<proteinExistence type="predicted"/>
<protein>
    <submittedName>
        <fullName evidence="1">Uncharacterized protein</fullName>
    </submittedName>
</protein>
<keyword evidence="2" id="KW-1185">Reference proteome</keyword>
<evidence type="ECO:0000313" key="1">
    <source>
        <dbReference type="EMBL" id="CCG88724.1"/>
    </source>
</evidence>
<evidence type="ECO:0000313" key="2">
    <source>
        <dbReference type="Proteomes" id="UP000018217"/>
    </source>
</evidence>
<organism evidence="1 2">
    <name type="scientific">Erwinia piriflorinigrans CFBP 5888</name>
    <dbReference type="NCBI Taxonomy" id="1161919"/>
    <lineage>
        <taxon>Bacteria</taxon>
        <taxon>Pseudomonadati</taxon>
        <taxon>Pseudomonadota</taxon>
        <taxon>Gammaproteobacteria</taxon>
        <taxon>Enterobacterales</taxon>
        <taxon>Erwiniaceae</taxon>
        <taxon>Erwinia</taxon>
    </lineage>
</organism>